<feature type="compositionally biased region" description="Gly residues" evidence="4">
    <location>
        <begin position="856"/>
        <end position="879"/>
    </location>
</feature>
<dbReference type="SMART" id="SM00717">
    <property type="entry name" value="SANT"/>
    <property type="match status" value="1"/>
</dbReference>
<evidence type="ECO:0000256" key="1">
    <source>
        <dbReference type="ARBA" id="ARBA00023125"/>
    </source>
</evidence>
<dbReference type="GO" id="GO:0003691">
    <property type="term" value="F:double-stranded telomeric DNA binding"/>
    <property type="evidence" value="ECO:0007669"/>
    <property type="project" value="TreeGrafter"/>
</dbReference>
<gene>
    <name evidence="6" type="ORF">D0863_11712</name>
</gene>
<feature type="region of interest" description="Disordered" evidence="4">
    <location>
        <begin position="86"/>
        <end position="122"/>
    </location>
</feature>
<dbReference type="PANTHER" id="PTHR47807">
    <property type="entry name" value="PROTEIN TBF1"/>
    <property type="match status" value="1"/>
</dbReference>
<dbReference type="InterPro" id="IPR052833">
    <property type="entry name" value="Telomeric_DNA-bd_trans-reg"/>
</dbReference>
<dbReference type="Pfam" id="PF08558">
    <property type="entry name" value="TRF"/>
    <property type="match status" value="1"/>
</dbReference>
<feature type="compositionally biased region" description="Polar residues" evidence="4">
    <location>
        <begin position="99"/>
        <end position="117"/>
    </location>
</feature>
<evidence type="ECO:0000313" key="6">
    <source>
        <dbReference type="EMBL" id="RMY60100.1"/>
    </source>
</evidence>
<feature type="domain" description="Myb-like" evidence="5">
    <location>
        <begin position="749"/>
        <end position="808"/>
    </location>
</feature>
<sequence>MIRSGLASHVQPGMDQIMGLFHEQPPVPSRRVADTLDSSNLSRSSNTSHFRPGRAPGVSNGSSRARLSRLESRDLRHMASHAPVQLPSVCYSGGERLTDASTSRAPPSARPTKQSRAMPSPEDALPEAFEVVGPSAYAAEPASTRLRDGERSRSPATRAFGSRRRKPSLPGLRAKSTSSPPSSTSSGKIGKKGQAARERRGRMHSAVLSSQYGYGAPLPANSPYGDASYGPMAKKRRLDNGVALSASHSPVSSSGAETGLSSWQGIPQGHSTPVQHHFSSAYNAHVPSSIQPQPAYRGQWNLSQSPYPDVSSYQQPYFYQQTDPSTYNSPWPPTSHNIGVAAYMPTTSSIGYHGSSSLIPQQTPSLSFFTQPQSSVEQQPQQTLTETYQPTGDATFPNYPDLDPPHVSTINYAIPQAQRQAQRSMSDFNFEDASMHLKLQSLPILDNLATQIIQTIAKSSFPEIQDMVRGTDAEVSQAYATLKSLFDQTRKVYSRETAFIDAVGIQMFQPSQQEVIRKANIATFVSSLLGAHDVSLFHLNEYFLDTFVPLGHRLLKWQGAIYLDLKTQTYISALMNSDTSAEVLLDELFPNDLDAQILTRHPDAPSLSPSEQDFVDRSRSRKSYLLAEPVTEDSLADLPKKYQWHDFVREFAACISKNVDGLLNIPLRTHNIFGAGHHSRRRADASHSVRDALAGQQGIMARKAPQGDAFSGLSGMPSLHHQHHPSPAAAAAGTAGGNEKNPPSGGTTARQAWTDAEQEALLAGLEKVDGPHWSQILALYGRGGSISEVLKDRNQVQLKDKARNLKLWYLKTGKDVPVALRGVTGELRKRGGARARAALGLLDSELESSTVDAGVEGDGGLGGVDGSLGTVVGDGGQGGQKKTKKKGKR</sequence>
<protein>
    <recommendedName>
        <fullName evidence="5">Myb-like domain-containing protein</fullName>
    </recommendedName>
</protein>
<dbReference type="PANTHER" id="PTHR47807:SF1">
    <property type="entry name" value="PROTEIN TBF1"/>
    <property type="match status" value="1"/>
</dbReference>
<organism evidence="6 7">
    <name type="scientific">Hortaea werneckii</name>
    <name type="common">Black yeast</name>
    <name type="synonym">Cladosporium werneckii</name>
    <dbReference type="NCBI Taxonomy" id="91943"/>
    <lineage>
        <taxon>Eukaryota</taxon>
        <taxon>Fungi</taxon>
        <taxon>Dikarya</taxon>
        <taxon>Ascomycota</taxon>
        <taxon>Pezizomycotina</taxon>
        <taxon>Dothideomycetes</taxon>
        <taxon>Dothideomycetidae</taxon>
        <taxon>Mycosphaerellales</taxon>
        <taxon>Teratosphaeriaceae</taxon>
        <taxon>Hortaea</taxon>
    </lineage>
</organism>
<feature type="region of interest" description="Disordered" evidence="4">
    <location>
        <begin position="243"/>
        <end position="275"/>
    </location>
</feature>
<dbReference type="GO" id="GO:0010833">
    <property type="term" value="P:telomere maintenance via telomere lengthening"/>
    <property type="evidence" value="ECO:0007669"/>
    <property type="project" value="TreeGrafter"/>
</dbReference>
<dbReference type="EMBL" id="QWIP01000564">
    <property type="protein sequence ID" value="RMY60100.1"/>
    <property type="molecule type" value="Genomic_DNA"/>
</dbReference>
<dbReference type="SUPFAM" id="SSF46689">
    <property type="entry name" value="Homeodomain-like"/>
    <property type="match status" value="1"/>
</dbReference>
<feature type="region of interest" description="Disordered" evidence="4">
    <location>
        <begin position="139"/>
        <end position="204"/>
    </location>
</feature>
<feature type="compositionally biased region" description="Low complexity" evidence="4">
    <location>
        <begin position="176"/>
        <end position="186"/>
    </location>
</feature>
<accession>A0A3M7D787</accession>
<evidence type="ECO:0000256" key="2">
    <source>
        <dbReference type="ARBA" id="ARBA00023242"/>
    </source>
</evidence>
<feature type="compositionally biased region" description="Low complexity" evidence="4">
    <location>
        <begin position="35"/>
        <end position="48"/>
    </location>
</feature>
<dbReference type="InterPro" id="IPR013867">
    <property type="entry name" value="Telomere_rpt-bd_fac_dimer_dom"/>
</dbReference>
<name>A0A3M7D787_HORWE</name>
<keyword evidence="2" id="KW-0539">Nucleus</keyword>
<dbReference type="CDD" id="cd11660">
    <property type="entry name" value="SANT_TRF"/>
    <property type="match status" value="1"/>
</dbReference>
<feature type="region of interest" description="Disordered" evidence="4">
    <location>
        <begin position="20"/>
        <end position="69"/>
    </location>
</feature>
<dbReference type="GO" id="GO:0042803">
    <property type="term" value="F:protein homodimerization activity"/>
    <property type="evidence" value="ECO:0007669"/>
    <property type="project" value="InterPro"/>
</dbReference>
<feature type="compositionally biased region" description="Low complexity" evidence="4">
    <location>
        <begin position="245"/>
        <end position="254"/>
    </location>
</feature>
<dbReference type="VEuPathDB" id="FungiDB:BTJ68_11572"/>
<dbReference type="FunFam" id="1.10.10.60:FF:000137">
    <property type="entry name" value="MYB DNA binding protein"/>
    <property type="match status" value="1"/>
</dbReference>
<dbReference type="AlphaFoldDB" id="A0A3M7D787"/>
<dbReference type="OrthoDB" id="3366990at2759"/>
<keyword evidence="3" id="KW-0131">Cell cycle</keyword>
<feature type="region of interest" description="Disordered" evidence="4">
    <location>
        <begin position="853"/>
        <end position="889"/>
    </location>
</feature>
<dbReference type="InterPro" id="IPR009057">
    <property type="entry name" value="Homeodomain-like_sf"/>
</dbReference>
<comment type="caution">
    <text evidence="6">The sequence shown here is derived from an EMBL/GenBank/DDBJ whole genome shotgun (WGS) entry which is preliminary data.</text>
</comment>
<feature type="region of interest" description="Disordered" evidence="4">
    <location>
        <begin position="706"/>
        <end position="750"/>
    </location>
</feature>
<dbReference type="Gene3D" id="1.10.10.60">
    <property type="entry name" value="Homeodomain-like"/>
    <property type="match status" value="1"/>
</dbReference>
<evidence type="ECO:0000256" key="3">
    <source>
        <dbReference type="ARBA" id="ARBA00023306"/>
    </source>
</evidence>
<reference evidence="6 7" key="1">
    <citation type="journal article" date="2018" name="BMC Genomics">
        <title>Genomic evidence for intraspecific hybridization in a clonal and extremely halotolerant yeast.</title>
        <authorList>
            <person name="Gostincar C."/>
            <person name="Stajich J.E."/>
            <person name="Zupancic J."/>
            <person name="Zalar P."/>
            <person name="Gunde-Cimerman N."/>
        </authorList>
    </citation>
    <scope>NUCLEOTIDE SEQUENCE [LARGE SCALE GENOMIC DNA]</scope>
    <source>
        <strain evidence="6 7">EXF-2682</strain>
    </source>
</reference>
<evidence type="ECO:0000256" key="4">
    <source>
        <dbReference type="SAM" id="MobiDB-lite"/>
    </source>
</evidence>
<evidence type="ECO:0000313" key="7">
    <source>
        <dbReference type="Proteomes" id="UP000269276"/>
    </source>
</evidence>
<feature type="compositionally biased region" description="Polar residues" evidence="4">
    <location>
        <begin position="255"/>
        <end position="275"/>
    </location>
</feature>
<evidence type="ECO:0000259" key="5">
    <source>
        <dbReference type="SMART" id="SM00717"/>
    </source>
</evidence>
<dbReference type="Proteomes" id="UP000269276">
    <property type="component" value="Unassembled WGS sequence"/>
</dbReference>
<dbReference type="InterPro" id="IPR001005">
    <property type="entry name" value="SANT/Myb"/>
</dbReference>
<keyword evidence="1" id="KW-0238">DNA-binding</keyword>
<proteinExistence type="predicted"/>